<dbReference type="STRING" id="1230456.C468_16520"/>
<comment type="caution">
    <text evidence="2">The sequence shown here is derived from an EMBL/GenBank/DDBJ whole genome shotgun (WGS) entry which is preliminary data.</text>
</comment>
<dbReference type="AlphaFoldDB" id="M0NM54"/>
<dbReference type="PANTHER" id="PTHR43685:SF2">
    <property type="entry name" value="GLYCOSYLTRANSFERASE 2-LIKE DOMAIN-CONTAINING PROTEIN"/>
    <property type="match status" value="1"/>
</dbReference>
<name>M0NM54_9EURY</name>
<keyword evidence="2" id="KW-0808">Transferase</keyword>
<dbReference type="GO" id="GO:0016740">
    <property type="term" value="F:transferase activity"/>
    <property type="evidence" value="ECO:0007669"/>
    <property type="project" value="UniProtKB-KW"/>
</dbReference>
<dbReference type="CDD" id="cd00761">
    <property type="entry name" value="Glyco_tranf_GTA_type"/>
    <property type="match status" value="1"/>
</dbReference>
<gene>
    <name evidence="2" type="ORF">C468_16520</name>
</gene>
<dbReference type="PANTHER" id="PTHR43685">
    <property type="entry name" value="GLYCOSYLTRANSFERASE"/>
    <property type="match status" value="1"/>
</dbReference>
<dbReference type="InterPro" id="IPR001173">
    <property type="entry name" value="Glyco_trans_2-like"/>
</dbReference>
<evidence type="ECO:0000313" key="2">
    <source>
        <dbReference type="EMBL" id="EMA57760.1"/>
    </source>
</evidence>
<dbReference type="Proteomes" id="UP000011546">
    <property type="component" value="Unassembled WGS sequence"/>
</dbReference>
<dbReference type="SUPFAM" id="SSF53448">
    <property type="entry name" value="Nucleotide-diphospho-sugar transferases"/>
    <property type="match status" value="1"/>
</dbReference>
<keyword evidence="3" id="KW-1185">Reference proteome</keyword>
<dbReference type="InterPro" id="IPR029044">
    <property type="entry name" value="Nucleotide-diphossugar_trans"/>
</dbReference>
<evidence type="ECO:0000313" key="3">
    <source>
        <dbReference type="Proteomes" id="UP000011546"/>
    </source>
</evidence>
<feature type="domain" description="Glycosyltransferase 2-like" evidence="1">
    <location>
        <begin position="2"/>
        <end position="142"/>
    </location>
</feature>
<dbReference type="EMBL" id="AOJH01000101">
    <property type="protein sequence ID" value="EMA57760.1"/>
    <property type="molecule type" value="Genomic_DNA"/>
</dbReference>
<accession>M0NM54</accession>
<reference evidence="2 3" key="1">
    <citation type="journal article" date="2014" name="PLoS Genet.">
        <title>Phylogenetically driven sequencing of extremely halophilic archaea reveals strategies for static and dynamic osmo-response.</title>
        <authorList>
            <person name="Becker E.A."/>
            <person name="Seitzer P.M."/>
            <person name="Tritt A."/>
            <person name="Larsen D."/>
            <person name="Krusor M."/>
            <person name="Yao A.I."/>
            <person name="Wu D."/>
            <person name="Madern D."/>
            <person name="Eisen J.A."/>
            <person name="Darling A.E."/>
            <person name="Facciotti M.T."/>
        </authorList>
    </citation>
    <scope>NUCLEOTIDE SEQUENCE [LARGE SCALE GENOMIC DNA]</scope>
    <source>
        <strain evidence="2 3">JCM 14978</strain>
    </source>
</reference>
<evidence type="ECO:0000259" key="1">
    <source>
        <dbReference type="Pfam" id="PF00535"/>
    </source>
</evidence>
<dbReference type="PATRIC" id="fig|1230456.3.peg.3291"/>
<proteinExistence type="predicted"/>
<protein>
    <submittedName>
        <fullName evidence="2">Glycosyl transferase</fullName>
    </submittedName>
</protein>
<dbReference type="InterPro" id="IPR050834">
    <property type="entry name" value="Glycosyltransf_2"/>
</dbReference>
<sequence length="293" mass="32721">MRSVADQTYAPIELIVVDDCSPEPIEATVNEVDTAGLRRTEVIRHKQNMGANAARNTGIEAATGEVIAFLDDDDRWGPSVVRRYVDAFESGGPSVGVVTVGVRTVNENGTKIGEFRPTIESDALDALLSGTRVGSFSRFAVRSDVIDSAGTPDERLPCWQDWEWQFRLAFHCDFGAIPEPIVVRTRGTHDQITDTFEERREIAYPFLLDRHRERIRAARGPRAERRFVATLSQSLAFAALDTGRYLTGVRLLLRTLRYDPFSSKAYLYLVVACGGPVTFGTARWVKRRLNALQ</sequence>
<organism evidence="2 3">
    <name type="scientific">Halorubrum kocurii JCM 14978</name>
    <dbReference type="NCBI Taxonomy" id="1230456"/>
    <lineage>
        <taxon>Archaea</taxon>
        <taxon>Methanobacteriati</taxon>
        <taxon>Methanobacteriota</taxon>
        <taxon>Stenosarchaea group</taxon>
        <taxon>Halobacteria</taxon>
        <taxon>Halobacteriales</taxon>
        <taxon>Haloferacaceae</taxon>
        <taxon>Halorubrum</taxon>
    </lineage>
</organism>
<dbReference type="Gene3D" id="3.90.550.10">
    <property type="entry name" value="Spore Coat Polysaccharide Biosynthesis Protein SpsA, Chain A"/>
    <property type="match status" value="1"/>
</dbReference>
<dbReference type="Pfam" id="PF00535">
    <property type="entry name" value="Glycos_transf_2"/>
    <property type="match status" value="1"/>
</dbReference>